<evidence type="ECO:0000313" key="9">
    <source>
        <dbReference type="EMBL" id="SLM41101.1"/>
    </source>
</evidence>
<feature type="region of interest" description="Disordered" evidence="7">
    <location>
        <begin position="166"/>
        <end position="196"/>
    </location>
</feature>
<keyword evidence="3" id="KW-0804">Transcription</keyword>
<evidence type="ECO:0000256" key="7">
    <source>
        <dbReference type="SAM" id="MobiDB-lite"/>
    </source>
</evidence>
<dbReference type="GO" id="GO:0000785">
    <property type="term" value="C:chromatin"/>
    <property type="evidence" value="ECO:0007669"/>
    <property type="project" value="UniProtKB-ARBA"/>
</dbReference>
<dbReference type="CDD" id="cd16908">
    <property type="entry name" value="YEATS_Yaf9_like"/>
    <property type="match status" value="1"/>
</dbReference>
<dbReference type="InterPro" id="IPR055129">
    <property type="entry name" value="YEATS_dom"/>
</dbReference>
<feature type="domain" description="YEATS" evidence="8">
    <location>
        <begin position="11"/>
        <end position="162"/>
    </location>
</feature>
<evidence type="ECO:0000256" key="3">
    <source>
        <dbReference type="ARBA" id="ARBA00023163"/>
    </source>
</evidence>
<dbReference type="PANTHER" id="PTHR47573">
    <property type="entry name" value="PROTEIN AF-9 HOMOLOG"/>
    <property type="match status" value="1"/>
</dbReference>
<evidence type="ECO:0000256" key="1">
    <source>
        <dbReference type="ARBA" id="ARBA00022408"/>
    </source>
</evidence>
<dbReference type="EMBL" id="FWEW01003784">
    <property type="protein sequence ID" value="SLM41101.1"/>
    <property type="molecule type" value="Genomic_DNA"/>
</dbReference>
<dbReference type="AlphaFoldDB" id="A0A1W5DDH7"/>
<reference evidence="10" key="1">
    <citation type="submission" date="2017-03" db="EMBL/GenBank/DDBJ databases">
        <authorList>
            <person name="Sharma R."/>
            <person name="Thines M."/>
        </authorList>
    </citation>
    <scope>NUCLEOTIDE SEQUENCE [LARGE SCALE GENOMIC DNA]</scope>
</reference>
<comment type="subcellular location">
    <subcellularLocation>
        <location evidence="5">Nucleus</location>
    </subcellularLocation>
</comment>
<proteinExistence type="predicted"/>
<dbReference type="InterPro" id="IPR005033">
    <property type="entry name" value="YEATS"/>
</dbReference>
<dbReference type="PANTHER" id="PTHR47573:SF1">
    <property type="entry name" value="PROTEIN AF-9 HOMOLOG"/>
    <property type="match status" value="1"/>
</dbReference>
<dbReference type="GO" id="GO:0005634">
    <property type="term" value="C:nucleus"/>
    <property type="evidence" value="ECO:0007669"/>
    <property type="project" value="UniProtKB-SubCell"/>
</dbReference>
<dbReference type="GO" id="GO:0016740">
    <property type="term" value="F:transferase activity"/>
    <property type="evidence" value="ECO:0007669"/>
    <property type="project" value="UniProtKB-KW"/>
</dbReference>
<protein>
    <recommendedName>
        <fullName evidence="1">Protein AF-9 homolog</fullName>
    </recommendedName>
</protein>
<accession>A0A1W5DDH7</accession>
<keyword evidence="6" id="KW-0175">Coiled coil</keyword>
<feature type="compositionally biased region" description="Low complexity" evidence="7">
    <location>
        <begin position="170"/>
        <end position="184"/>
    </location>
</feature>
<dbReference type="Gene3D" id="2.60.40.1970">
    <property type="entry name" value="YEATS domain"/>
    <property type="match status" value="1"/>
</dbReference>
<evidence type="ECO:0000256" key="5">
    <source>
        <dbReference type="PROSITE-ProRule" id="PRU00376"/>
    </source>
</evidence>
<evidence type="ECO:0000313" key="10">
    <source>
        <dbReference type="Proteomes" id="UP000192927"/>
    </source>
</evidence>
<dbReference type="Pfam" id="PF03366">
    <property type="entry name" value="YEATS"/>
    <property type="match status" value="1"/>
</dbReference>
<keyword evidence="4 5" id="KW-0539">Nucleus</keyword>
<sequence>MPPRKRTKPVRCKGISIYRPFVYGSIAKPLDPLNRPSNISAEHTHQWTVYVRGVDGEDISYWLKKVQFKLHETYTNSLRTIEAPPFEVTETGWGEFEVSIKLHFIPEANEKAQTMWHALKLHPYGPDADGQRERREAVLSQNYEEIIFNEPVEAFYEVLTAGAPQPPARSGKSFAASSKGSKQSTMLKGRGANAGERSAEIPYAESVDNPYCQKTEGKELDRLNEAIKTVEAMVKEERRKLEERERVLEGLRREGAGSAVKAK</sequence>
<dbReference type="InterPro" id="IPR038704">
    <property type="entry name" value="YEAST_sf"/>
</dbReference>
<evidence type="ECO:0000256" key="6">
    <source>
        <dbReference type="SAM" id="Coils"/>
    </source>
</evidence>
<evidence type="ECO:0000256" key="4">
    <source>
        <dbReference type="ARBA" id="ARBA00023242"/>
    </source>
</evidence>
<name>A0A1W5DDH7_9LECA</name>
<dbReference type="PROSITE" id="PS51037">
    <property type="entry name" value="YEATS"/>
    <property type="match status" value="1"/>
</dbReference>
<dbReference type="GO" id="GO:0006355">
    <property type="term" value="P:regulation of DNA-templated transcription"/>
    <property type="evidence" value="ECO:0007669"/>
    <property type="project" value="InterPro"/>
</dbReference>
<dbReference type="Proteomes" id="UP000192927">
    <property type="component" value="Unassembled WGS sequence"/>
</dbReference>
<keyword evidence="2" id="KW-0805">Transcription regulation</keyword>
<evidence type="ECO:0000256" key="2">
    <source>
        <dbReference type="ARBA" id="ARBA00023015"/>
    </source>
</evidence>
<keyword evidence="10" id="KW-1185">Reference proteome</keyword>
<evidence type="ECO:0000259" key="8">
    <source>
        <dbReference type="PROSITE" id="PS51037"/>
    </source>
</evidence>
<organism evidence="9 10">
    <name type="scientific">Lasallia pustulata</name>
    <dbReference type="NCBI Taxonomy" id="136370"/>
    <lineage>
        <taxon>Eukaryota</taxon>
        <taxon>Fungi</taxon>
        <taxon>Dikarya</taxon>
        <taxon>Ascomycota</taxon>
        <taxon>Pezizomycotina</taxon>
        <taxon>Lecanoromycetes</taxon>
        <taxon>OSLEUM clade</taxon>
        <taxon>Umbilicariomycetidae</taxon>
        <taxon>Umbilicariales</taxon>
        <taxon>Umbilicariaceae</taxon>
        <taxon>Lasallia</taxon>
    </lineage>
</organism>
<feature type="coiled-coil region" evidence="6">
    <location>
        <begin position="220"/>
        <end position="254"/>
    </location>
</feature>
<keyword evidence="9" id="KW-0808">Transferase</keyword>